<name>A0A418QMM6_9BACT</name>
<gene>
    <name evidence="1" type="ORF">D0T11_18725</name>
</gene>
<dbReference type="AlphaFoldDB" id="A0A418QMM6"/>
<evidence type="ECO:0000313" key="1">
    <source>
        <dbReference type="EMBL" id="RIY06476.1"/>
    </source>
</evidence>
<protein>
    <submittedName>
        <fullName evidence="1">Uncharacterized protein</fullName>
    </submittedName>
</protein>
<dbReference type="RefSeq" id="WP_119657341.1">
    <property type="nucleotide sequence ID" value="NZ_JBHUOI010000081.1"/>
</dbReference>
<dbReference type="OrthoDB" id="887320at2"/>
<reference evidence="1 2" key="1">
    <citation type="submission" date="2018-09" db="EMBL/GenBank/DDBJ databases">
        <authorList>
            <person name="Zeman M."/>
            <person name="Pardy F."/>
        </authorList>
    </citation>
    <scope>NUCLEOTIDE SEQUENCE [LARGE SCALE GENOMIC DNA]</scope>
    <source>
        <strain evidence="1 2">CCM 8852</strain>
    </source>
</reference>
<reference evidence="1 2" key="2">
    <citation type="submission" date="2019-01" db="EMBL/GenBank/DDBJ databases">
        <title>Hymenobacter humicola sp. nov., isolated from soils in Antarctica.</title>
        <authorList>
            <person name="Sedlacek I."/>
            <person name="Holochova P."/>
            <person name="Kralova S."/>
            <person name="Pantucek R."/>
            <person name="Stankova E."/>
            <person name="Vrbovska V."/>
            <person name="Kristofova L."/>
            <person name="Svec P."/>
            <person name="Busse H.-J."/>
        </authorList>
    </citation>
    <scope>NUCLEOTIDE SEQUENCE [LARGE SCALE GENOMIC DNA]</scope>
    <source>
        <strain evidence="1 2">CCM 8852</strain>
    </source>
</reference>
<sequence>MKGRPKQLLKEANIKIDFKRMVAEKKYTKDYIYRELGTRYFLEPSTIERICWGQYDSLRRRRTAEPPNRAQAA</sequence>
<comment type="caution">
    <text evidence="1">The sequence shown here is derived from an EMBL/GenBank/DDBJ whole genome shotgun (WGS) entry which is preliminary data.</text>
</comment>
<proteinExistence type="predicted"/>
<dbReference type="EMBL" id="QYCN01000040">
    <property type="protein sequence ID" value="RIY06476.1"/>
    <property type="molecule type" value="Genomic_DNA"/>
</dbReference>
<organism evidence="1 2">
    <name type="scientific">Hymenobacter rubripertinctus</name>
    <dbReference type="NCBI Taxonomy" id="2029981"/>
    <lineage>
        <taxon>Bacteria</taxon>
        <taxon>Pseudomonadati</taxon>
        <taxon>Bacteroidota</taxon>
        <taxon>Cytophagia</taxon>
        <taxon>Cytophagales</taxon>
        <taxon>Hymenobacteraceae</taxon>
        <taxon>Hymenobacter</taxon>
    </lineage>
</organism>
<evidence type="ECO:0000313" key="2">
    <source>
        <dbReference type="Proteomes" id="UP000284250"/>
    </source>
</evidence>
<dbReference type="Proteomes" id="UP000284250">
    <property type="component" value="Unassembled WGS sequence"/>
</dbReference>
<accession>A0A418QMM6</accession>
<keyword evidence="2" id="KW-1185">Reference proteome</keyword>